<keyword evidence="1" id="KW-1133">Transmembrane helix</keyword>
<organism evidence="3 4">
    <name type="scientific">Candidatus Colwellbacteria bacterium RIFCSPLOWO2_02_FULL_44_20b</name>
    <dbReference type="NCBI Taxonomy" id="1797691"/>
    <lineage>
        <taxon>Bacteria</taxon>
        <taxon>Candidatus Colwelliibacteriota</taxon>
    </lineage>
</organism>
<evidence type="ECO:0000259" key="2">
    <source>
        <dbReference type="Pfam" id="PF18920"/>
    </source>
</evidence>
<dbReference type="EMBL" id="MHIZ01000027">
    <property type="protein sequence ID" value="OGY59909.1"/>
    <property type="molecule type" value="Genomic_DNA"/>
</dbReference>
<feature type="transmembrane region" description="Helical" evidence="1">
    <location>
        <begin position="68"/>
        <end position="88"/>
    </location>
</feature>
<sequence length="168" mass="19506">MNEQQIEKQMPVKASPRDVFLHLLGMVTLYASAISFLTIIFQLVNLYVPDIAANDFYYGSAEMYQKTLRTGISFLVVFFPVYILTSWFLNKIYTTNPDKRNLRIRKWLIYFTLFAAAIVIMGFLVKVINDLLEGELTVRFGIKVASVIFVAGSIFWYHLRDLKKNKNE</sequence>
<reference evidence="3 4" key="1">
    <citation type="journal article" date="2016" name="Nat. Commun.">
        <title>Thousands of microbial genomes shed light on interconnected biogeochemical processes in an aquifer system.</title>
        <authorList>
            <person name="Anantharaman K."/>
            <person name="Brown C.T."/>
            <person name="Hug L.A."/>
            <person name="Sharon I."/>
            <person name="Castelle C.J."/>
            <person name="Probst A.J."/>
            <person name="Thomas B.C."/>
            <person name="Singh A."/>
            <person name="Wilkins M.J."/>
            <person name="Karaoz U."/>
            <person name="Brodie E.L."/>
            <person name="Williams K.H."/>
            <person name="Hubbard S.S."/>
            <person name="Banfield J.F."/>
        </authorList>
    </citation>
    <scope>NUCLEOTIDE SEQUENCE [LARGE SCALE GENOMIC DNA]</scope>
</reference>
<feature type="transmembrane region" description="Helical" evidence="1">
    <location>
        <begin position="140"/>
        <end position="159"/>
    </location>
</feature>
<dbReference type="AlphaFoldDB" id="A0A1G1Z644"/>
<keyword evidence="1" id="KW-0812">Transmembrane</keyword>
<protein>
    <recommendedName>
        <fullName evidence="2">DUF5671 domain-containing protein</fullName>
    </recommendedName>
</protein>
<dbReference type="Pfam" id="PF18920">
    <property type="entry name" value="DUF5671"/>
    <property type="match status" value="1"/>
</dbReference>
<comment type="caution">
    <text evidence="3">The sequence shown here is derived from an EMBL/GenBank/DDBJ whole genome shotgun (WGS) entry which is preliminary data.</text>
</comment>
<gene>
    <name evidence="3" type="ORF">A3I31_02005</name>
</gene>
<dbReference type="Proteomes" id="UP000178808">
    <property type="component" value="Unassembled WGS sequence"/>
</dbReference>
<feature type="transmembrane region" description="Helical" evidence="1">
    <location>
        <begin position="108"/>
        <end position="128"/>
    </location>
</feature>
<feature type="transmembrane region" description="Helical" evidence="1">
    <location>
        <begin position="20"/>
        <end position="48"/>
    </location>
</feature>
<feature type="domain" description="DUF5671" evidence="2">
    <location>
        <begin position="18"/>
        <end position="157"/>
    </location>
</feature>
<keyword evidence="1" id="KW-0472">Membrane</keyword>
<name>A0A1G1Z644_9BACT</name>
<evidence type="ECO:0000313" key="3">
    <source>
        <dbReference type="EMBL" id="OGY59909.1"/>
    </source>
</evidence>
<evidence type="ECO:0000313" key="4">
    <source>
        <dbReference type="Proteomes" id="UP000178808"/>
    </source>
</evidence>
<accession>A0A1G1Z644</accession>
<evidence type="ECO:0000256" key="1">
    <source>
        <dbReference type="SAM" id="Phobius"/>
    </source>
</evidence>
<dbReference type="InterPro" id="IPR043728">
    <property type="entry name" value="DUF5671"/>
</dbReference>
<proteinExistence type="predicted"/>